<gene>
    <name evidence="2" type="ORF">HAX54_018974</name>
</gene>
<protein>
    <submittedName>
        <fullName evidence="2">Uncharacterized protein</fullName>
    </submittedName>
</protein>
<comment type="caution">
    <text evidence="2">The sequence shown here is derived from an EMBL/GenBank/DDBJ whole genome shotgun (WGS) entry which is preliminary data.</text>
</comment>
<proteinExistence type="predicted"/>
<feature type="compositionally biased region" description="Basic and acidic residues" evidence="1">
    <location>
        <begin position="36"/>
        <end position="55"/>
    </location>
</feature>
<evidence type="ECO:0000256" key="1">
    <source>
        <dbReference type="SAM" id="MobiDB-lite"/>
    </source>
</evidence>
<keyword evidence="3" id="KW-1185">Reference proteome</keyword>
<reference evidence="2 3" key="1">
    <citation type="journal article" date="2021" name="BMC Genomics">
        <title>Datura genome reveals duplications of psychoactive alkaloid biosynthetic genes and high mutation rate following tissue culture.</title>
        <authorList>
            <person name="Rajewski A."/>
            <person name="Carter-House D."/>
            <person name="Stajich J."/>
            <person name="Litt A."/>
        </authorList>
    </citation>
    <scope>NUCLEOTIDE SEQUENCE [LARGE SCALE GENOMIC DNA]</scope>
    <source>
        <strain evidence="2">AR-01</strain>
    </source>
</reference>
<feature type="compositionally biased region" description="Basic and acidic residues" evidence="1">
    <location>
        <begin position="105"/>
        <end position="117"/>
    </location>
</feature>
<feature type="region of interest" description="Disordered" evidence="1">
    <location>
        <begin position="1"/>
        <end position="134"/>
    </location>
</feature>
<dbReference type="EMBL" id="JACEIK010002306">
    <property type="protein sequence ID" value="MCD9560352.1"/>
    <property type="molecule type" value="Genomic_DNA"/>
</dbReference>
<sequence length="176" mass="19542">MERTYGRTVRVVVRTNDPSYVPVGSTSTMTSKGNKKQQEATTRKEITKGRKLRDESESDSSSGSESEERGEEAESDGDNPPADNAEEGNDDAEESGVEDIEAEGSGDKESAIEKSGEQVDSEPATTLDVRHGKDQKRVIREGVIQWTDSMDYVIEGWDVLSTRTFRIRDHVQEARK</sequence>
<feature type="compositionally biased region" description="Low complexity" evidence="1">
    <location>
        <begin position="1"/>
        <end position="15"/>
    </location>
</feature>
<evidence type="ECO:0000313" key="3">
    <source>
        <dbReference type="Proteomes" id="UP000823775"/>
    </source>
</evidence>
<feature type="compositionally biased region" description="Acidic residues" evidence="1">
    <location>
        <begin position="84"/>
        <end position="104"/>
    </location>
</feature>
<dbReference type="Proteomes" id="UP000823775">
    <property type="component" value="Unassembled WGS sequence"/>
</dbReference>
<evidence type="ECO:0000313" key="2">
    <source>
        <dbReference type="EMBL" id="MCD9560352.1"/>
    </source>
</evidence>
<feature type="compositionally biased region" description="Acidic residues" evidence="1">
    <location>
        <begin position="68"/>
        <end position="77"/>
    </location>
</feature>
<accession>A0ABS8UQH2</accession>
<name>A0ABS8UQH2_DATST</name>
<organism evidence="2 3">
    <name type="scientific">Datura stramonium</name>
    <name type="common">Jimsonweed</name>
    <name type="synonym">Common thornapple</name>
    <dbReference type="NCBI Taxonomy" id="4076"/>
    <lineage>
        <taxon>Eukaryota</taxon>
        <taxon>Viridiplantae</taxon>
        <taxon>Streptophyta</taxon>
        <taxon>Embryophyta</taxon>
        <taxon>Tracheophyta</taxon>
        <taxon>Spermatophyta</taxon>
        <taxon>Magnoliopsida</taxon>
        <taxon>eudicotyledons</taxon>
        <taxon>Gunneridae</taxon>
        <taxon>Pentapetalae</taxon>
        <taxon>asterids</taxon>
        <taxon>lamiids</taxon>
        <taxon>Solanales</taxon>
        <taxon>Solanaceae</taxon>
        <taxon>Solanoideae</taxon>
        <taxon>Datureae</taxon>
        <taxon>Datura</taxon>
    </lineage>
</organism>